<comment type="caution">
    <text evidence="2">The sequence shown here is derived from an EMBL/GenBank/DDBJ whole genome shotgun (WGS) entry which is preliminary data.</text>
</comment>
<gene>
    <name evidence="2" type="ORF">SZ25_00069</name>
</gene>
<reference evidence="2 3" key="1">
    <citation type="submission" date="2015-02" db="EMBL/GenBank/DDBJ databases">
        <title>Single cell genomics of a rare environmental alphaproteobacterium provides unique insights into Rickettsiaceae evolution.</title>
        <authorList>
            <person name="Martijn J."/>
            <person name="Schulz F."/>
            <person name="Zaremba-Niedzwiedzka K."/>
            <person name="Viklund J."/>
            <person name="Stepanauskas R."/>
            <person name="Andersson S.G.E."/>
            <person name="Horn M."/>
            <person name="Guy L."/>
            <person name="Ettema T.J.G."/>
        </authorList>
    </citation>
    <scope>NUCLEOTIDE SEQUENCE [LARGE SCALE GENOMIC DNA]</scope>
    <source>
        <strain evidence="2 3">SCGC AAA041-L04</strain>
    </source>
</reference>
<name>A0A0F5MQ68_9RICK</name>
<feature type="compositionally biased region" description="Polar residues" evidence="1">
    <location>
        <begin position="387"/>
        <end position="433"/>
    </location>
</feature>
<feature type="region of interest" description="Disordered" evidence="1">
    <location>
        <begin position="387"/>
        <end position="439"/>
    </location>
</feature>
<organism evidence="2 3">
    <name type="scientific">Candidatus Arcanibacter lacustris</name>
    <dbReference type="NCBI Taxonomy" id="1607817"/>
    <lineage>
        <taxon>Bacteria</taxon>
        <taxon>Pseudomonadati</taxon>
        <taxon>Pseudomonadota</taxon>
        <taxon>Alphaproteobacteria</taxon>
        <taxon>Rickettsiales</taxon>
        <taxon>Candidatus Arcanibacter</taxon>
    </lineage>
</organism>
<dbReference type="AlphaFoldDB" id="A0A0F5MQ68"/>
<proteinExistence type="predicted"/>
<dbReference type="Proteomes" id="UP000033358">
    <property type="component" value="Unassembled WGS sequence"/>
</dbReference>
<accession>A0A0F5MQ68</accession>
<feature type="region of interest" description="Disordered" evidence="1">
    <location>
        <begin position="280"/>
        <end position="323"/>
    </location>
</feature>
<feature type="compositionally biased region" description="Basic residues" evidence="1">
    <location>
        <begin position="295"/>
        <end position="307"/>
    </location>
</feature>
<keyword evidence="3" id="KW-1185">Reference proteome</keyword>
<evidence type="ECO:0000256" key="1">
    <source>
        <dbReference type="SAM" id="MobiDB-lite"/>
    </source>
</evidence>
<dbReference type="EMBL" id="JYHA01000018">
    <property type="protein sequence ID" value="KKB96836.1"/>
    <property type="molecule type" value="Genomic_DNA"/>
</dbReference>
<feature type="compositionally biased region" description="Polar residues" evidence="1">
    <location>
        <begin position="281"/>
        <end position="292"/>
    </location>
</feature>
<evidence type="ECO:0000313" key="2">
    <source>
        <dbReference type="EMBL" id="KKB96836.1"/>
    </source>
</evidence>
<protein>
    <submittedName>
        <fullName evidence="2">Uncharacterized protein</fullName>
    </submittedName>
</protein>
<evidence type="ECO:0000313" key="3">
    <source>
        <dbReference type="Proteomes" id="UP000033358"/>
    </source>
</evidence>
<sequence>MINHPLLPDNYTLDYALRDDQVENLIKGLLPQSETFIVSDSITIRLEDNVDKDIAKEVFGSMIKTAKDTALGSDPKITFIPFCDGHHHVLFTVLPPKNTTEEPRLLYFNSMVRDPAKEEKPSEKTGISFLEESVHDLFPNYTNISKDRQEGECCGLAISDVASMIARRYSRDNSDDMNIQPITEGQKQQYYANLIGEVRRKSILMAQDTPSDEIFATNQQILYEKHSPIKENQKQKDLELARKLQSEFEAEDRAQKTEQRKQEELSEKFIKKLLQEEGHNNHIQQPTTQQEAQKPKKIPKNKSKKISTTKLTSSDGFEGDSTLRTTTHITAKVELQKIPNEALNQSPEVSRNKTQSFSQEIKSYILKCIAFLMERFQLNAIKQNTSENENLPSEKIGNQSNTTQIQHTNEQNPYNASLNQVTAPIRTKNTQPRTPAKSP</sequence>